<dbReference type="InterPro" id="IPR023214">
    <property type="entry name" value="HAD_sf"/>
</dbReference>
<accession>A0A7W2AR27</accession>
<dbReference type="Proteomes" id="UP000538292">
    <property type="component" value="Unassembled WGS sequence"/>
</dbReference>
<dbReference type="EMBL" id="JACEOL010000018">
    <property type="protein sequence ID" value="MBA4601882.1"/>
    <property type="molecule type" value="Genomic_DNA"/>
</dbReference>
<dbReference type="SUPFAM" id="SSF56784">
    <property type="entry name" value="HAD-like"/>
    <property type="match status" value="1"/>
</dbReference>
<dbReference type="Pfam" id="PF08282">
    <property type="entry name" value="Hydrolase_3"/>
    <property type="match status" value="1"/>
</dbReference>
<comment type="caution">
    <text evidence="1">The sequence shown here is derived from an EMBL/GenBank/DDBJ whole genome shotgun (WGS) entry which is preliminary data.</text>
</comment>
<dbReference type="PANTHER" id="PTHR10000:SF8">
    <property type="entry name" value="HAD SUPERFAMILY HYDROLASE-LIKE, TYPE 3"/>
    <property type="match status" value="1"/>
</dbReference>
<dbReference type="InterPro" id="IPR000150">
    <property type="entry name" value="Cof"/>
</dbReference>
<keyword evidence="1" id="KW-0378">Hydrolase</keyword>
<keyword evidence="2" id="KW-1185">Reference proteome</keyword>
<dbReference type="RefSeq" id="WP_181738816.1">
    <property type="nucleotide sequence ID" value="NZ_JACEOL010000018.1"/>
</dbReference>
<dbReference type="Gene3D" id="3.30.1240.10">
    <property type="match status" value="1"/>
</dbReference>
<dbReference type="AlphaFoldDB" id="A0A7W2AR27"/>
<reference evidence="1 2" key="1">
    <citation type="submission" date="2020-07" db="EMBL/GenBank/DDBJ databases">
        <title>Thermoactinomyces phylogeny.</title>
        <authorList>
            <person name="Dunlap C."/>
        </authorList>
    </citation>
    <scope>NUCLEOTIDE SEQUENCE [LARGE SCALE GENOMIC DNA]</scope>
    <source>
        <strain evidence="1 2">AMNI-1</strain>
    </source>
</reference>
<dbReference type="SFLD" id="SFLDS00003">
    <property type="entry name" value="Haloacid_Dehalogenase"/>
    <property type="match status" value="1"/>
</dbReference>
<dbReference type="GO" id="GO:0000287">
    <property type="term" value="F:magnesium ion binding"/>
    <property type="evidence" value="ECO:0007669"/>
    <property type="project" value="TreeGrafter"/>
</dbReference>
<name>A0A7W2AR27_9BACL</name>
<dbReference type="GO" id="GO:0005829">
    <property type="term" value="C:cytosol"/>
    <property type="evidence" value="ECO:0007669"/>
    <property type="project" value="TreeGrafter"/>
</dbReference>
<dbReference type="Gene3D" id="3.40.50.1000">
    <property type="entry name" value="HAD superfamily/HAD-like"/>
    <property type="match status" value="1"/>
</dbReference>
<proteinExistence type="predicted"/>
<dbReference type="NCBIfam" id="TIGR01484">
    <property type="entry name" value="HAD-SF-IIB"/>
    <property type="match status" value="1"/>
</dbReference>
<dbReference type="GO" id="GO:0016791">
    <property type="term" value="F:phosphatase activity"/>
    <property type="evidence" value="ECO:0007669"/>
    <property type="project" value="TreeGrafter"/>
</dbReference>
<sequence>MGILPYPFLVSDIDGTLLDDKQQILQDNKDKIALFQKLGGLFTLATGRTYLEAKQYIEQLNIQIPVILCNGATLFDPVSGEIVPVRTVNREVIIRMLNELKTFLSDQVDVFVYGLDKVYGEKVGPFARASLGDDFRVELIPSFANLPESPYLKIILAAEKEEMNRILDRFEQLKHFPFDFFLSSDSYFEILPSGVSKGNALVQVLKSINIKAHQVAAIGDHCNDLSMLSQAGLPAAVANAHPLVLKQASVHVPSHNQAGVAYFIRKHLLPQTVRAYL</sequence>
<dbReference type="InterPro" id="IPR036412">
    <property type="entry name" value="HAD-like_sf"/>
</dbReference>
<dbReference type="SFLD" id="SFLDG01140">
    <property type="entry name" value="C2.B:_Phosphomannomutase_and_P"/>
    <property type="match status" value="1"/>
</dbReference>
<evidence type="ECO:0000313" key="1">
    <source>
        <dbReference type="EMBL" id="MBA4601882.1"/>
    </source>
</evidence>
<evidence type="ECO:0000313" key="2">
    <source>
        <dbReference type="Proteomes" id="UP000538292"/>
    </source>
</evidence>
<gene>
    <name evidence="1" type="ORF">H2C83_05995</name>
</gene>
<organism evidence="1 2">
    <name type="scientific">Thermoactinomyces mirandus</name>
    <dbReference type="NCBI Taxonomy" id="2756294"/>
    <lineage>
        <taxon>Bacteria</taxon>
        <taxon>Bacillati</taxon>
        <taxon>Bacillota</taxon>
        <taxon>Bacilli</taxon>
        <taxon>Bacillales</taxon>
        <taxon>Thermoactinomycetaceae</taxon>
        <taxon>Thermoactinomyces</taxon>
    </lineage>
</organism>
<dbReference type="InterPro" id="IPR006379">
    <property type="entry name" value="HAD-SF_hydro_IIB"/>
</dbReference>
<dbReference type="NCBIfam" id="TIGR00099">
    <property type="entry name" value="Cof-subfamily"/>
    <property type="match status" value="1"/>
</dbReference>
<protein>
    <submittedName>
        <fullName evidence="1">HAD family hydrolase</fullName>
    </submittedName>
</protein>
<dbReference type="PANTHER" id="PTHR10000">
    <property type="entry name" value="PHOSPHOSERINE PHOSPHATASE"/>
    <property type="match status" value="1"/>
</dbReference>